<organism evidence="1">
    <name type="scientific">marine sediment metagenome</name>
    <dbReference type="NCBI Taxonomy" id="412755"/>
    <lineage>
        <taxon>unclassified sequences</taxon>
        <taxon>metagenomes</taxon>
        <taxon>ecological metagenomes</taxon>
    </lineage>
</organism>
<gene>
    <name evidence="1" type="ORF">LCGC14_0274610</name>
</gene>
<evidence type="ECO:0000313" key="1">
    <source>
        <dbReference type="EMBL" id="KKN85843.1"/>
    </source>
</evidence>
<dbReference type="EMBL" id="LAZR01000154">
    <property type="protein sequence ID" value="KKN85843.1"/>
    <property type="molecule type" value="Genomic_DNA"/>
</dbReference>
<protein>
    <submittedName>
        <fullName evidence="1">Uncharacterized protein</fullName>
    </submittedName>
</protein>
<sequence length="63" mass="6866">METQLRDMTGEQLLLLRVLGDGAAQTAVEGERDRRALANSPGSRWRRLGRAMAVAYLGPQLAA</sequence>
<proteinExistence type="predicted"/>
<reference evidence="1" key="1">
    <citation type="journal article" date="2015" name="Nature">
        <title>Complex archaea that bridge the gap between prokaryotes and eukaryotes.</title>
        <authorList>
            <person name="Spang A."/>
            <person name="Saw J.H."/>
            <person name="Jorgensen S.L."/>
            <person name="Zaremba-Niedzwiedzka K."/>
            <person name="Martijn J."/>
            <person name="Lind A.E."/>
            <person name="van Eijk R."/>
            <person name="Schleper C."/>
            <person name="Guy L."/>
            <person name="Ettema T.J."/>
        </authorList>
    </citation>
    <scope>NUCLEOTIDE SEQUENCE</scope>
</reference>
<dbReference type="AlphaFoldDB" id="A0A0F9X2Z3"/>
<name>A0A0F9X2Z3_9ZZZZ</name>
<accession>A0A0F9X2Z3</accession>
<comment type="caution">
    <text evidence="1">The sequence shown here is derived from an EMBL/GenBank/DDBJ whole genome shotgun (WGS) entry which is preliminary data.</text>
</comment>